<dbReference type="EMBL" id="CM007385">
    <property type="protein sequence ID" value="ONK70641.1"/>
    <property type="molecule type" value="Genomic_DNA"/>
</dbReference>
<feature type="region of interest" description="Disordered" evidence="1">
    <location>
        <begin position="1"/>
        <end position="21"/>
    </location>
</feature>
<reference evidence="4" key="1">
    <citation type="journal article" date="2017" name="Nat. Commun.">
        <title>The asparagus genome sheds light on the origin and evolution of a young Y chromosome.</title>
        <authorList>
            <person name="Harkess A."/>
            <person name="Zhou J."/>
            <person name="Xu C."/>
            <person name="Bowers J.E."/>
            <person name="Van der Hulst R."/>
            <person name="Ayyampalayam S."/>
            <person name="Mercati F."/>
            <person name="Riccardi P."/>
            <person name="McKain M.R."/>
            <person name="Kakrana A."/>
            <person name="Tang H."/>
            <person name="Ray J."/>
            <person name="Groenendijk J."/>
            <person name="Arikit S."/>
            <person name="Mathioni S.M."/>
            <person name="Nakano M."/>
            <person name="Shan H."/>
            <person name="Telgmann-Rauber A."/>
            <person name="Kanno A."/>
            <person name="Yue Z."/>
            <person name="Chen H."/>
            <person name="Li W."/>
            <person name="Chen Y."/>
            <person name="Xu X."/>
            <person name="Zhang Y."/>
            <person name="Luo S."/>
            <person name="Chen H."/>
            <person name="Gao J."/>
            <person name="Mao Z."/>
            <person name="Pires J.C."/>
            <person name="Luo M."/>
            <person name="Kudrna D."/>
            <person name="Wing R.A."/>
            <person name="Meyers B.C."/>
            <person name="Yi K."/>
            <person name="Kong H."/>
            <person name="Lavrijsen P."/>
            <person name="Sunseri F."/>
            <person name="Falavigna A."/>
            <person name="Ye Y."/>
            <person name="Leebens-Mack J.H."/>
            <person name="Chen G."/>
        </authorList>
    </citation>
    <scope>NUCLEOTIDE SEQUENCE [LARGE SCALE GENOMIC DNA]</scope>
    <source>
        <strain evidence="4">cv. DH0086</strain>
    </source>
</reference>
<dbReference type="PANTHER" id="PTHR10644">
    <property type="entry name" value="DNA REPAIR/RNA PROCESSING CPSF FAMILY"/>
    <property type="match status" value="1"/>
</dbReference>
<dbReference type="InterPro" id="IPR015943">
    <property type="entry name" value="WD40/YVTN_repeat-like_dom_sf"/>
</dbReference>
<evidence type="ECO:0000313" key="3">
    <source>
        <dbReference type="EMBL" id="ONK70641.1"/>
    </source>
</evidence>
<feature type="compositionally biased region" description="Pro residues" evidence="1">
    <location>
        <begin position="1"/>
        <end position="12"/>
    </location>
</feature>
<organism evidence="3 4">
    <name type="scientific">Asparagus officinalis</name>
    <name type="common">Garden asparagus</name>
    <dbReference type="NCBI Taxonomy" id="4686"/>
    <lineage>
        <taxon>Eukaryota</taxon>
        <taxon>Viridiplantae</taxon>
        <taxon>Streptophyta</taxon>
        <taxon>Embryophyta</taxon>
        <taxon>Tracheophyta</taxon>
        <taxon>Spermatophyta</taxon>
        <taxon>Magnoliopsida</taxon>
        <taxon>Liliopsida</taxon>
        <taxon>Asparagales</taxon>
        <taxon>Asparagaceae</taxon>
        <taxon>Asparagoideae</taxon>
        <taxon>Asparagus</taxon>
    </lineage>
</organism>
<evidence type="ECO:0000256" key="1">
    <source>
        <dbReference type="SAM" id="MobiDB-lite"/>
    </source>
</evidence>
<protein>
    <recommendedName>
        <fullName evidence="2">RSE1/DDB1/CPSF1 first beta-propeller domain-containing protein</fullName>
    </recommendedName>
</protein>
<accession>A0A5P1F1R6</accession>
<dbReference type="InterPro" id="IPR018846">
    <property type="entry name" value="Beta-prop_RSE1/DDB1/CPSF1_1st"/>
</dbReference>
<keyword evidence="4" id="KW-1185">Reference proteome</keyword>
<dbReference type="InterPro" id="IPR050358">
    <property type="entry name" value="RSE1/DDB1/CFT1"/>
</dbReference>
<name>A0A5P1F1R6_ASPOF</name>
<feature type="domain" description="RSE1/DDB1/CPSF1 first beta-propeller" evidence="2">
    <location>
        <begin position="13"/>
        <end position="213"/>
    </location>
</feature>
<dbReference type="Gene3D" id="2.130.10.10">
    <property type="entry name" value="YVTN repeat-like/Quinoprotein amine dehydrogenase"/>
    <property type="match status" value="1"/>
</dbReference>
<dbReference type="AlphaFoldDB" id="A0A5P1F1R6"/>
<dbReference type="Pfam" id="PF10433">
    <property type="entry name" value="Beta-prop_RSE1_1st"/>
    <property type="match status" value="1"/>
</dbReference>
<evidence type="ECO:0000259" key="2">
    <source>
        <dbReference type="Pfam" id="PF10433"/>
    </source>
</evidence>
<gene>
    <name evidence="3" type="ORF">A4U43_C05F35850</name>
</gene>
<proteinExistence type="predicted"/>
<dbReference type="Gramene" id="ONK70641">
    <property type="protein sequence ID" value="ONK70641"/>
    <property type="gene ID" value="A4U43_C05F35850"/>
</dbReference>
<evidence type="ECO:0000313" key="4">
    <source>
        <dbReference type="Proteomes" id="UP000243459"/>
    </source>
</evidence>
<sequence>MSSTATPPPASPSSPLEAHESQTVTYSITGVDCGFENPIFAAIELDYSEADQDSTGVCKLSTGQAAAVAQKHLAFYELDLVLNHFPRKWTEPIDNGANLLVTVPGGGDGPSGILICAENFVIYKNQGHPDVRAVIPRRADHPAERGVLIVSAATHRQKSMFFFLLQTEYGDIFKATLIHEGDCVTELKIKYFDTIPVTSAMCVLKSGYLFAARNSETMGSTSFRQLGMETMLRPPLRL</sequence>
<dbReference type="Proteomes" id="UP000243459">
    <property type="component" value="Chromosome 5"/>
</dbReference>